<dbReference type="SUPFAM" id="SSF53756">
    <property type="entry name" value="UDP-Glycosyltransferase/glycogen phosphorylase"/>
    <property type="match status" value="1"/>
</dbReference>
<dbReference type="PANTHER" id="PTHR48049">
    <property type="entry name" value="GLYCOSYLTRANSFERASE"/>
    <property type="match status" value="1"/>
</dbReference>
<dbReference type="InterPro" id="IPR050481">
    <property type="entry name" value="UDP-glycosyltransf_plant"/>
</dbReference>
<dbReference type="Gene3D" id="3.40.50.2000">
    <property type="entry name" value="Glycogen Phosphorylase B"/>
    <property type="match status" value="1"/>
</dbReference>
<dbReference type="EMBL" id="JAMFTS010000005">
    <property type="protein sequence ID" value="KAJ4752983.1"/>
    <property type="molecule type" value="Genomic_DNA"/>
</dbReference>
<comment type="caution">
    <text evidence="1">The sequence shown here is derived from an EMBL/GenBank/DDBJ whole genome shotgun (WGS) entry which is preliminary data.</text>
</comment>
<dbReference type="GO" id="GO:0035251">
    <property type="term" value="F:UDP-glucosyltransferase activity"/>
    <property type="evidence" value="ECO:0007669"/>
    <property type="project" value="InterPro"/>
</dbReference>
<protein>
    <submittedName>
        <fullName evidence="1">UDP-Glycosyltransferase superfamily protein</fullName>
    </submittedName>
</protein>
<proteinExistence type="predicted"/>
<name>A0AAV8CAS3_9POAL</name>
<gene>
    <name evidence="1" type="ORF">LUZ62_087388</name>
</gene>
<reference evidence="1" key="1">
    <citation type="submission" date="2022-08" db="EMBL/GenBank/DDBJ databases">
        <authorList>
            <person name="Marques A."/>
        </authorList>
    </citation>
    <scope>NUCLEOTIDE SEQUENCE</scope>
    <source>
        <strain evidence="1">RhyPub2mFocal</strain>
        <tissue evidence="1">Leaves</tissue>
    </source>
</reference>
<organism evidence="1 2">
    <name type="scientific">Rhynchospora pubera</name>
    <dbReference type="NCBI Taxonomy" id="906938"/>
    <lineage>
        <taxon>Eukaryota</taxon>
        <taxon>Viridiplantae</taxon>
        <taxon>Streptophyta</taxon>
        <taxon>Embryophyta</taxon>
        <taxon>Tracheophyta</taxon>
        <taxon>Spermatophyta</taxon>
        <taxon>Magnoliopsida</taxon>
        <taxon>Liliopsida</taxon>
        <taxon>Poales</taxon>
        <taxon>Cyperaceae</taxon>
        <taxon>Cyperoideae</taxon>
        <taxon>Rhynchosporeae</taxon>
        <taxon>Rhynchospora</taxon>
    </lineage>
</organism>
<evidence type="ECO:0000313" key="1">
    <source>
        <dbReference type="EMBL" id="KAJ4752983.1"/>
    </source>
</evidence>
<dbReference type="Proteomes" id="UP001140206">
    <property type="component" value="Chromosome 5"/>
</dbReference>
<evidence type="ECO:0000313" key="2">
    <source>
        <dbReference type="Proteomes" id="UP001140206"/>
    </source>
</evidence>
<keyword evidence="2" id="KW-1185">Reference proteome</keyword>
<dbReference type="AlphaFoldDB" id="A0AAV8CAS3"/>
<accession>A0AAV8CAS3</accession>
<sequence>MEAGSSSDSLHIVIFPWLAFGHMHPFLELAKSLATRGHRITFISTPRNIQRLPSIPSHLSSLITFVALKLPHVELLPENAEPTSDISQGIVPYLEKAFDGLSTPFSAFLRSACSDREK</sequence>
<dbReference type="PANTHER" id="PTHR48049:SF60">
    <property type="entry name" value="UDP-GLYCOSYLTRANSFERASE 91B1"/>
    <property type="match status" value="1"/>
</dbReference>